<dbReference type="AlphaFoldDB" id="A0A225AVF5"/>
<dbReference type="OrthoDB" id="5417628at2759"/>
<feature type="region of interest" description="Disordered" evidence="1">
    <location>
        <begin position="375"/>
        <end position="580"/>
    </location>
</feature>
<comment type="caution">
    <text evidence="2">The sequence shown here is derived from an EMBL/GenBank/DDBJ whole genome shotgun (WGS) entry which is preliminary data.</text>
</comment>
<sequence length="580" mass="64537">MRYSNWDVLLFPERSRVPIQEFRTQCCVVGDKDSPYLNAPYFNSQLFYAQRSLGQLPVLTSFIPSLPAQSPFRISIHSWEKPQPSRILESLMHPDDCVLYEVRIYTDNVCVAGSLFGPRTAWPHLLDFSSQVDKNGTQEVLRFPQFHPEVIDSYVWDAAETHGRLRVVISEGFSRPNRSPPFERVKDVVVFSFQHAPLTWPNPNMWNQLPTNLFRHQLSYGGYGGGNTGGYGAFPEYDSHKKNDELHAHSPTRHDTTRYEPSRVNGFEASYHNTYSNVPQWAHKPIVPTAVPESAPAPLPAMNWPGFTMDPRLNLHPTNFGTFQNQGAGFMGSADPFIEPLLAHRLRQTQRSIDDVSMPDAGPISVSSRAMSSVNGMSYEHSHQTSMAASQEDDSLSFMGPMNPSKIHTTTATTASTQQTTVPSMPPVSRPSAAALARSESYSKRNSQADPKDIRQISGSSTRSGQTDSVVESISTRKVVVSPKGQVKGKKESKGLTKRSNRVESEPASEPSSREVSRSSTHHPHAVVRTTESVVHVSSETKRKRHSKAPDEASQTSESPTKKISRVEKAHSVAEDDDID</sequence>
<proteinExistence type="predicted"/>
<gene>
    <name evidence="2" type="ORF">UA08_06217</name>
</gene>
<name>A0A225AVF5_TALAT</name>
<feature type="compositionally biased region" description="Basic and acidic residues" evidence="1">
    <location>
        <begin position="489"/>
        <end position="505"/>
    </location>
</feature>
<keyword evidence="3" id="KW-1185">Reference proteome</keyword>
<dbReference type="GeneID" id="31005973"/>
<reference evidence="2 3" key="1">
    <citation type="submission" date="2015-06" db="EMBL/GenBank/DDBJ databases">
        <title>Talaromyces atroroseus IBT 11181 draft genome.</title>
        <authorList>
            <person name="Rasmussen K.B."/>
            <person name="Rasmussen S."/>
            <person name="Petersen B."/>
            <person name="Sicheritz-Ponten T."/>
            <person name="Mortensen U.H."/>
            <person name="Thrane U."/>
        </authorList>
    </citation>
    <scope>NUCLEOTIDE SEQUENCE [LARGE SCALE GENOMIC DNA]</scope>
    <source>
        <strain evidence="2 3">IBT 11181</strain>
    </source>
</reference>
<evidence type="ECO:0000313" key="3">
    <source>
        <dbReference type="Proteomes" id="UP000214365"/>
    </source>
</evidence>
<dbReference type="RefSeq" id="XP_020118536.1">
    <property type="nucleotide sequence ID" value="XM_020268516.1"/>
</dbReference>
<feature type="compositionally biased region" description="Low complexity" evidence="1">
    <location>
        <begin position="409"/>
        <end position="421"/>
    </location>
</feature>
<evidence type="ECO:0000256" key="1">
    <source>
        <dbReference type="SAM" id="MobiDB-lite"/>
    </source>
</evidence>
<accession>A0A225AVF5</accession>
<dbReference type="STRING" id="1441469.A0A225AVF5"/>
<dbReference type="EMBL" id="LFMY01000009">
    <property type="protein sequence ID" value="OKL58415.1"/>
    <property type="molecule type" value="Genomic_DNA"/>
</dbReference>
<organism evidence="2 3">
    <name type="scientific">Talaromyces atroroseus</name>
    <dbReference type="NCBI Taxonomy" id="1441469"/>
    <lineage>
        <taxon>Eukaryota</taxon>
        <taxon>Fungi</taxon>
        <taxon>Dikarya</taxon>
        <taxon>Ascomycota</taxon>
        <taxon>Pezizomycotina</taxon>
        <taxon>Eurotiomycetes</taxon>
        <taxon>Eurotiomycetidae</taxon>
        <taxon>Eurotiales</taxon>
        <taxon>Trichocomaceae</taxon>
        <taxon>Talaromyces</taxon>
        <taxon>Talaromyces sect. Trachyspermi</taxon>
    </lineage>
</organism>
<evidence type="ECO:0000313" key="2">
    <source>
        <dbReference type="EMBL" id="OKL58415.1"/>
    </source>
</evidence>
<dbReference type="Proteomes" id="UP000214365">
    <property type="component" value="Unassembled WGS sequence"/>
</dbReference>
<protein>
    <submittedName>
        <fullName evidence="2">Uncharacterized protein</fullName>
    </submittedName>
</protein>
<feature type="compositionally biased region" description="Basic and acidic residues" evidence="1">
    <location>
        <begin position="565"/>
        <end position="574"/>
    </location>
</feature>
<feature type="compositionally biased region" description="Polar residues" evidence="1">
    <location>
        <begin position="457"/>
        <end position="476"/>
    </location>
</feature>